<sequence length="842" mass="94176">MSEKYQSREDRRKQLSSQKKKGKRKSAGLWKKVFLSIFIIGIIGAIAGGITVAMIVKDTPELDEALLKDPVSSKILDKDGNVIDEVGAVKRDYVVYDDIPKLMEEAVLATEDVRFYKHNGIDLIRLVGAVIANFTNGFGSEGASTITQQVVKNSFLSTEKTLTRKIQEAWLAYQLEQKYTKEKIFEIYVNKNLMSGRIHGIKTGADVYFGKGLDELKLHEVAVLAGLPQSPNNYNPFIYPDRAEKRRNIVLRLMNQHGFISKEEMEAAQEIPIESTLVKKEDRILDENPYDSFIDVVIDEVSKHGDYDIYTDGLTIHTTLDPKAQTYVENALYTNEVIEYPDEKFQAGVVLLDTKTGEIRAVGGSRNKEISRGFNYATDTKRQPGSTIKPILDYGPAVEFMKWGTYHILEDKPIKYSGKGNVQPHNWDNKYMGAMTMREALARSRNTTAVQTIQQVGLENAQQFAEKLGIPLDEIYEPYAIGGLKEGVSPLQMAGAYSAFGNNGFYTEPYTVKKIVLRDGTEIDTMPEQEIVMKDYTAFLTTDMLKSAVSSSYGTGGRANVPGLPIAGKTGTTNYTDDEIKEYDIPRGAVPDAWFAGYTTNYTAAVWTGYENRKNYIASGDNQKIAQYLFKNIIEYVSKDVETPDFTAPKTVQRVKIEKGTNPAQLASEFTPKELVLTEWAVKGNAPQEISTKYEKLDIPRQFVATYDELLNEIKLTWDFEQKGSENSPVEFEISGALDEGAEQLLTKTTEKELLVTKPVLGGIYTFKVIATRGELRSDPAIVTIEIPDSSIIDENENGEDDWGDGNGQDNGENGDDTEPGREEDNPDGQLDEDNPENENNW</sequence>
<comment type="similarity">
    <text evidence="1">In the C-terminal section; belongs to the transpeptidase family.</text>
</comment>
<evidence type="ECO:0000256" key="3">
    <source>
        <dbReference type="ARBA" id="ARBA00022645"/>
    </source>
</evidence>
<keyword evidence="6" id="KW-0808">Transferase</keyword>
<feature type="transmembrane region" description="Helical" evidence="15">
    <location>
        <begin position="33"/>
        <end position="56"/>
    </location>
</feature>
<keyword evidence="4" id="KW-0645">Protease</keyword>
<evidence type="ECO:0000259" key="17">
    <source>
        <dbReference type="Pfam" id="PF00912"/>
    </source>
</evidence>
<keyword evidence="8" id="KW-0133">Cell shape</keyword>
<keyword evidence="3" id="KW-0121">Carboxypeptidase</keyword>
<evidence type="ECO:0000256" key="4">
    <source>
        <dbReference type="ARBA" id="ARBA00022670"/>
    </source>
</evidence>
<protein>
    <submittedName>
        <fullName evidence="18">Penicillin-binding protein 1A/1B</fullName>
    </submittedName>
</protein>
<dbReference type="PANTHER" id="PTHR32282">
    <property type="entry name" value="BINDING PROTEIN TRANSPEPTIDASE, PUTATIVE-RELATED"/>
    <property type="match status" value="1"/>
</dbReference>
<evidence type="ECO:0000256" key="6">
    <source>
        <dbReference type="ARBA" id="ARBA00022679"/>
    </source>
</evidence>
<name>A0A9C7GA52_9BACI</name>
<dbReference type="GO" id="GO:0009002">
    <property type="term" value="F:serine-type D-Ala-D-Ala carboxypeptidase activity"/>
    <property type="evidence" value="ECO:0007669"/>
    <property type="project" value="UniProtKB-EC"/>
</dbReference>
<dbReference type="GO" id="GO:0030288">
    <property type="term" value="C:outer membrane-bounded periplasmic space"/>
    <property type="evidence" value="ECO:0007669"/>
    <property type="project" value="TreeGrafter"/>
</dbReference>
<dbReference type="GO" id="GO:0008658">
    <property type="term" value="F:penicillin binding"/>
    <property type="evidence" value="ECO:0007669"/>
    <property type="project" value="InterPro"/>
</dbReference>
<comment type="catalytic activity">
    <reaction evidence="12">
        <text>Preferential cleavage: (Ac)2-L-Lys-D-Ala-|-D-Ala. Also transpeptidation of peptidyl-alanyl moieties that are N-acyl substituents of D-alanine.</text>
        <dbReference type="EC" id="3.4.16.4"/>
    </reaction>
</comment>
<dbReference type="InterPro" id="IPR012338">
    <property type="entry name" value="Beta-lactam/transpept-like"/>
</dbReference>
<organism evidence="18 19">
    <name type="scientific">Pseudoneobacillus rhizosphaerae</name>
    <dbReference type="NCBI Taxonomy" id="2880968"/>
    <lineage>
        <taxon>Bacteria</taxon>
        <taxon>Bacillati</taxon>
        <taxon>Bacillota</taxon>
        <taxon>Bacilli</taxon>
        <taxon>Bacillales</taxon>
        <taxon>Bacillaceae</taxon>
        <taxon>Pseudoneobacillus</taxon>
    </lineage>
</organism>
<feature type="region of interest" description="Disordered" evidence="14">
    <location>
        <begin position="1"/>
        <end position="23"/>
    </location>
</feature>
<evidence type="ECO:0000256" key="9">
    <source>
        <dbReference type="ARBA" id="ARBA00022984"/>
    </source>
</evidence>
<keyword evidence="15" id="KW-0472">Membrane</keyword>
<evidence type="ECO:0000256" key="5">
    <source>
        <dbReference type="ARBA" id="ARBA00022676"/>
    </source>
</evidence>
<dbReference type="Gene3D" id="3.40.710.10">
    <property type="entry name" value="DD-peptidase/beta-lactamase superfamily"/>
    <property type="match status" value="1"/>
</dbReference>
<dbReference type="SUPFAM" id="SSF56601">
    <property type="entry name" value="beta-lactamase/transpeptidase-like"/>
    <property type="match status" value="1"/>
</dbReference>
<evidence type="ECO:0000256" key="13">
    <source>
        <dbReference type="ARBA" id="ARBA00049902"/>
    </source>
</evidence>
<dbReference type="InterPro" id="IPR036950">
    <property type="entry name" value="PBP_transglycosylase"/>
</dbReference>
<comment type="catalytic activity">
    <reaction evidence="13">
        <text>[GlcNAc-(1-&gt;4)-Mur2Ac(oyl-L-Ala-gamma-D-Glu-L-Lys-D-Ala-D-Ala)](n)-di-trans,octa-cis-undecaprenyl diphosphate + beta-D-GlcNAc-(1-&gt;4)-Mur2Ac(oyl-L-Ala-gamma-D-Glu-L-Lys-D-Ala-D-Ala)-di-trans,octa-cis-undecaprenyl diphosphate = [GlcNAc-(1-&gt;4)-Mur2Ac(oyl-L-Ala-gamma-D-Glu-L-Lys-D-Ala-D-Ala)](n+1)-di-trans,octa-cis-undecaprenyl diphosphate + di-trans,octa-cis-undecaprenyl diphosphate + H(+)</text>
        <dbReference type="Rhea" id="RHEA:23708"/>
        <dbReference type="Rhea" id="RHEA-COMP:9602"/>
        <dbReference type="Rhea" id="RHEA-COMP:9603"/>
        <dbReference type="ChEBI" id="CHEBI:15378"/>
        <dbReference type="ChEBI" id="CHEBI:58405"/>
        <dbReference type="ChEBI" id="CHEBI:60033"/>
        <dbReference type="ChEBI" id="CHEBI:78435"/>
        <dbReference type="EC" id="2.4.99.28"/>
    </reaction>
</comment>
<evidence type="ECO:0000256" key="7">
    <source>
        <dbReference type="ARBA" id="ARBA00022801"/>
    </source>
</evidence>
<dbReference type="RefSeq" id="WP_230496509.1">
    <property type="nucleotide sequence ID" value="NZ_CAKJTG010000009.1"/>
</dbReference>
<dbReference type="GO" id="GO:0008360">
    <property type="term" value="P:regulation of cell shape"/>
    <property type="evidence" value="ECO:0007669"/>
    <property type="project" value="UniProtKB-KW"/>
</dbReference>
<proteinExistence type="inferred from homology"/>
<dbReference type="Pfam" id="PF00905">
    <property type="entry name" value="Transpeptidase"/>
    <property type="match status" value="1"/>
</dbReference>
<dbReference type="AlphaFoldDB" id="A0A9C7GA52"/>
<dbReference type="Proteomes" id="UP000789845">
    <property type="component" value="Unassembled WGS sequence"/>
</dbReference>
<dbReference type="InterPro" id="IPR001460">
    <property type="entry name" value="PCN-bd_Tpept"/>
</dbReference>
<feature type="compositionally biased region" description="Acidic residues" evidence="14">
    <location>
        <begin position="792"/>
        <end position="804"/>
    </location>
</feature>
<reference evidence="18" key="1">
    <citation type="submission" date="2021-10" db="EMBL/GenBank/DDBJ databases">
        <authorList>
            <person name="Criscuolo A."/>
        </authorList>
    </citation>
    <scope>NUCLEOTIDE SEQUENCE</scope>
    <source>
        <strain evidence="18">CIP111885</strain>
    </source>
</reference>
<feature type="domain" description="Penicillin-binding protein transpeptidase" evidence="16">
    <location>
        <begin position="348"/>
        <end position="635"/>
    </location>
</feature>
<evidence type="ECO:0000256" key="2">
    <source>
        <dbReference type="ARBA" id="ARBA00007739"/>
    </source>
</evidence>
<feature type="compositionally biased region" description="Basic and acidic residues" evidence="14">
    <location>
        <begin position="1"/>
        <end position="13"/>
    </location>
</feature>
<dbReference type="NCBIfam" id="TIGR02074">
    <property type="entry name" value="PBP_1a_fam"/>
    <property type="match status" value="1"/>
</dbReference>
<evidence type="ECO:0000256" key="10">
    <source>
        <dbReference type="ARBA" id="ARBA00023268"/>
    </source>
</evidence>
<evidence type="ECO:0000259" key="16">
    <source>
        <dbReference type="Pfam" id="PF00905"/>
    </source>
</evidence>
<dbReference type="Pfam" id="PF00912">
    <property type="entry name" value="Transgly"/>
    <property type="match status" value="1"/>
</dbReference>
<evidence type="ECO:0000313" key="18">
    <source>
        <dbReference type="EMBL" id="CAG9608270.1"/>
    </source>
</evidence>
<dbReference type="GO" id="GO:0009252">
    <property type="term" value="P:peptidoglycan biosynthetic process"/>
    <property type="evidence" value="ECO:0007669"/>
    <property type="project" value="UniProtKB-KW"/>
</dbReference>
<evidence type="ECO:0000256" key="12">
    <source>
        <dbReference type="ARBA" id="ARBA00034000"/>
    </source>
</evidence>
<keyword evidence="11" id="KW-0961">Cell wall biogenesis/degradation</keyword>
<evidence type="ECO:0000256" key="11">
    <source>
        <dbReference type="ARBA" id="ARBA00023316"/>
    </source>
</evidence>
<keyword evidence="15" id="KW-1133">Transmembrane helix</keyword>
<gene>
    <name evidence="18" type="primary">ponA_2</name>
    <name evidence="18" type="ORF">NEOCIP111885_01962</name>
</gene>
<keyword evidence="10" id="KW-0511">Multifunctional enzyme</keyword>
<dbReference type="InterPro" id="IPR050396">
    <property type="entry name" value="Glycosyltr_51/Transpeptidase"/>
</dbReference>
<keyword evidence="15" id="KW-0812">Transmembrane</keyword>
<keyword evidence="9" id="KW-0573">Peptidoglycan synthesis</keyword>
<keyword evidence="5" id="KW-0328">Glycosyltransferase</keyword>
<dbReference type="InterPro" id="IPR023346">
    <property type="entry name" value="Lysozyme-like_dom_sf"/>
</dbReference>
<evidence type="ECO:0000313" key="19">
    <source>
        <dbReference type="Proteomes" id="UP000789845"/>
    </source>
</evidence>
<evidence type="ECO:0000256" key="1">
    <source>
        <dbReference type="ARBA" id="ARBA00007090"/>
    </source>
</evidence>
<dbReference type="Gene3D" id="1.10.3810.10">
    <property type="entry name" value="Biosynthetic peptidoglycan transglycosylase-like"/>
    <property type="match status" value="1"/>
</dbReference>
<dbReference type="GO" id="GO:0008955">
    <property type="term" value="F:peptidoglycan glycosyltransferase activity"/>
    <property type="evidence" value="ECO:0007669"/>
    <property type="project" value="UniProtKB-EC"/>
</dbReference>
<keyword evidence="7" id="KW-0378">Hydrolase</keyword>
<keyword evidence="19" id="KW-1185">Reference proteome</keyword>
<comment type="caution">
    <text evidence="18">The sequence shown here is derived from an EMBL/GenBank/DDBJ whole genome shotgun (WGS) entry which is preliminary data.</text>
</comment>
<dbReference type="FunFam" id="1.10.3810.10:FF:000001">
    <property type="entry name" value="Penicillin-binding protein 1A"/>
    <property type="match status" value="1"/>
</dbReference>
<accession>A0A9C7GA52</accession>
<feature type="domain" description="Glycosyl transferase family 51" evidence="17">
    <location>
        <begin position="80"/>
        <end position="254"/>
    </location>
</feature>
<feature type="region of interest" description="Disordered" evidence="14">
    <location>
        <begin position="788"/>
        <end position="842"/>
    </location>
</feature>
<dbReference type="PANTHER" id="PTHR32282:SF29">
    <property type="entry name" value="PENICILLIN-BINDING PROTEIN 1A"/>
    <property type="match status" value="1"/>
</dbReference>
<evidence type="ECO:0000256" key="14">
    <source>
        <dbReference type="SAM" id="MobiDB-lite"/>
    </source>
</evidence>
<dbReference type="GO" id="GO:0006508">
    <property type="term" value="P:proteolysis"/>
    <property type="evidence" value="ECO:0007669"/>
    <property type="project" value="UniProtKB-KW"/>
</dbReference>
<evidence type="ECO:0000256" key="15">
    <source>
        <dbReference type="SAM" id="Phobius"/>
    </source>
</evidence>
<dbReference type="GO" id="GO:0071555">
    <property type="term" value="P:cell wall organization"/>
    <property type="evidence" value="ECO:0007669"/>
    <property type="project" value="UniProtKB-KW"/>
</dbReference>
<dbReference type="EMBL" id="CAKJTG010000009">
    <property type="protein sequence ID" value="CAG9608270.1"/>
    <property type="molecule type" value="Genomic_DNA"/>
</dbReference>
<feature type="compositionally biased region" description="Acidic residues" evidence="14">
    <location>
        <begin position="825"/>
        <end position="842"/>
    </location>
</feature>
<evidence type="ECO:0000256" key="8">
    <source>
        <dbReference type="ARBA" id="ARBA00022960"/>
    </source>
</evidence>
<dbReference type="InterPro" id="IPR001264">
    <property type="entry name" value="Glyco_trans_51"/>
</dbReference>
<comment type="similarity">
    <text evidence="2">In the N-terminal section; belongs to the glycosyltransferase 51 family.</text>
</comment>
<dbReference type="SUPFAM" id="SSF53955">
    <property type="entry name" value="Lysozyme-like"/>
    <property type="match status" value="1"/>
</dbReference>